<evidence type="ECO:0000313" key="2">
    <source>
        <dbReference type="EMBL" id="CCI11599.1"/>
    </source>
</evidence>
<sequence>MTCMKFESSSACSKNESQMESENEVEDDDMIVGNIERAFVPVLTNESSRPVRYLGNSSRTKRRKKAVLKDTVRGTKPLTEYWTLTPMFTEAGAEVDVDNENDADLDDGSDEDEGTEWTIADISLAVENLKKINRKPNGKNNAAHVREAALLGFLRLLQIGKTKKAASSFISNEAGRGVYFSRSIRTWARTFMKDGSLPQSKQGKHAKRSSFLQDEDYIIILQQYLRANKFNVEIATLTKHTNEEILPELGYTPCPKISERTMMRWLQSLNISYRKVAKVIYIDGHEREDVIEYRQKFLARLDEVDARMPVFLAKNDNFEKNQDDVIWPAANIQPLLLVTHYESTFAVNDGLKRLWIADGEQPLRKKGQGRSIHVSDFLCPISGRLALDQEKKEQFPTLPEQAYVIMHPGIQHDGWW</sequence>
<dbReference type="OrthoDB" id="61851at2759"/>
<organism evidence="2 3">
    <name type="scientific">Albugo candida</name>
    <dbReference type="NCBI Taxonomy" id="65357"/>
    <lineage>
        <taxon>Eukaryota</taxon>
        <taxon>Sar</taxon>
        <taxon>Stramenopiles</taxon>
        <taxon>Oomycota</taxon>
        <taxon>Peronosporomycetes</taxon>
        <taxon>Albuginales</taxon>
        <taxon>Albuginaceae</taxon>
        <taxon>Albugo</taxon>
    </lineage>
</organism>
<accession>A0A024FY64</accession>
<dbReference type="AlphaFoldDB" id="A0A024FY64"/>
<reference evidence="2 3" key="1">
    <citation type="submission" date="2012-05" db="EMBL/GenBank/DDBJ databases">
        <title>Recombination and specialization in a pathogen metapopulation.</title>
        <authorList>
            <person name="Gardiner A."/>
            <person name="Kemen E."/>
            <person name="Schultz-Larsen T."/>
            <person name="MacLean D."/>
            <person name="Van Oosterhout C."/>
            <person name="Jones J.D.G."/>
        </authorList>
    </citation>
    <scope>NUCLEOTIDE SEQUENCE [LARGE SCALE GENOMIC DNA]</scope>
    <source>
        <strain evidence="2 3">Ac Nc2</strain>
    </source>
</reference>
<dbReference type="STRING" id="65357.A0A024FY64"/>
<dbReference type="PANTHER" id="PTHR35871:SF1">
    <property type="entry name" value="CXC1-LIKE CYSTEINE CLUSTER ASSOCIATED WITH KDZ TRANSPOSASES DOMAIN-CONTAINING PROTEIN"/>
    <property type="match status" value="1"/>
</dbReference>
<dbReference type="PANTHER" id="PTHR35871">
    <property type="entry name" value="EXPRESSED PROTEIN"/>
    <property type="match status" value="1"/>
</dbReference>
<keyword evidence="3" id="KW-1185">Reference proteome</keyword>
<protein>
    <submittedName>
        <fullName evidence="2">Uncharacterized protein</fullName>
    </submittedName>
</protein>
<proteinExistence type="predicted"/>
<feature type="compositionally biased region" description="Polar residues" evidence="1">
    <location>
        <begin position="7"/>
        <end position="18"/>
    </location>
</feature>
<dbReference type="InParanoid" id="A0A024FY64"/>
<evidence type="ECO:0000313" key="3">
    <source>
        <dbReference type="Proteomes" id="UP000053237"/>
    </source>
</evidence>
<feature type="region of interest" description="Disordered" evidence="1">
    <location>
        <begin position="1"/>
        <end position="25"/>
    </location>
</feature>
<gene>
    <name evidence="2" type="ORF">BN9_131700</name>
</gene>
<dbReference type="EMBL" id="CAIX01001301">
    <property type="protein sequence ID" value="CCI11599.1"/>
    <property type="molecule type" value="Genomic_DNA"/>
</dbReference>
<comment type="caution">
    <text evidence="2">The sequence shown here is derived from an EMBL/GenBank/DDBJ whole genome shotgun (WGS) entry which is preliminary data.</text>
</comment>
<dbReference type="Proteomes" id="UP000053237">
    <property type="component" value="Unassembled WGS sequence"/>
</dbReference>
<evidence type="ECO:0000256" key="1">
    <source>
        <dbReference type="SAM" id="MobiDB-lite"/>
    </source>
</evidence>
<name>A0A024FY64_9STRA</name>